<evidence type="ECO:0000256" key="4">
    <source>
        <dbReference type="ARBA" id="ARBA00022692"/>
    </source>
</evidence>
<reference evidence="9 10" key="1">
    <citation type="journal article" date="2020" name="mSystems">
        <title>Defining Genomic and Predicted Metabolic Features of the Acetobacterium Genus.</title>
        <authorList>
            <person name="Ross D.E."/>
            <person name="Marshall C.W."/>
            <person name="Gulliver D."/>
            <person name="May H.D."/>
            <person name="Norman R.S."/>
        </authorList>
    </citation>
    <scope>NUCLEOTIDE SEQUENCE [LARGE SCALE GENOMIC DNA]</scope>
    <source>
        <strain evidence="9 10">DSM 9173</strain>
    </source>
</reference>
<evidence type="ECO:0000256" key="8">
    <source>
        <dbReference type="SAM" id="Phobius"/>
    </source>
</evidence>
<dbReference type="Pfam" id="PF04647">
    <property type="entry name" value="AgrB"/>
    <property type="match status" value="1"/>
</dbReference>
<keyword evidence="5" id="KW-0378">Hydrolase</keyword>
<evidence type="ECO:0000313" key="10">
    <source>
        <dbReference type="Proteomes" id="UP000653358"/>
    </source>
</evidence>
<evidence type="ECO:0000256" key="6">
    <source>
        <dbReference type="ARBA" id="ARBA00022989"/>
    </source>
</evidence>
<accession>A0ABR6WQJ0</accession>
<feature type="transmembrane region" description="Helical" evidence="8">
    <location>
        <begin position="149"/>
        <end position="182"/>
    </location>
</feature>
<protein>
    <submittedName>
        <fullName evidence="9">Accessory regulator AgrB</fullName>
    </submittedName>
</protein>
<keyword evidence="4 8" id="KW-0812">Transmembrane</keyword>
<sequence>MRSSVADRITDKLVSKEIIISKNRDLYTYGLKQGMVMIINLATILVIGIVLHMVWESIIFIITYVPLRSNAGGCHAKTQVRCYMYSVAMITATLICIKIVSWTGVICMSLTLVAGTIIFFLAPVEAVNKPLSQTEEALYKKRTHISLGLFIFLVLLFCYIGQLVISICIMMGFVVVSIMLVLGRVTNQLNRTKK</sequence>
<evidence type="ECO:0000313" key="9">
    <source>
        <dbReference type="EMBL" id="MBC3798634.1"/>
    </source>
</evidence>
<keyword evidence="2" id="KW-0673">Quorum sensing</keyword>
<name>A0ABR6WQJ0_9FIRM</name>
<dbReference type="SMART" id="SM00793">
    <property type="entry name" value="AgrB"/>
    <property type="match status" value="1"/>
</dbReference>
<keyword evidence="1" id="KW-1003">Cell membrane</keyword>
<evidence type="ECO:0000256" key="7">
    <source>
        <dbReference type="ARBA" id="ARBA00023136"/>
    </source>
</evidence>
<dbReference type="InterPro" id="IPR006741">
    <property type="entry name" value="AgrB"/>
</dbReference>
<feature type="transmembrane region" description="Helical" evidence="8">
    <location>
        <begin position="35"/>
        <end position="62"/>
    </location>
</feature>
<proteinExistence type="predicted"/>
<evidence type="ECO:0000256" key="2">
    <source>
        <dbReference type="ARBA" id="ARBA00022654"/>
    </source>
</evidence>
<dbReference type="Proteomes" id="UP000653358">
    <property type="component" value="Unassembled WGS sequence"/>
</dbReference>
<organism evidence="9 10">
    <name type="scientific">Acetobacterium tundrae</name>
    <dbReference type="NCBI Taxonomy" id="132932"/>
    <lineage>
        <taxon>Bacteria</taxon>
        <taxon>Bacillati</taxon>
        <taxon>Bacillota</taxon>
        <taxon>Clostridia</taxon>
        <taxon>Eubacteriales</taxon>
        <taxon>Eubacteriaceae</taxon>
        <taxon>Acetobacterium</taxon>
    </lineage>
</organism>
<keyword evidence="10" id="KW-1185">Reference proteome</keyword>
<evidence type="ECO:0000256" key="1">
    <source>
        <dbReference type="ARBA" id="ARBA00022475"/>
    </source>
</evidence>
<comment type="caution">
    <text evidence="9">The sequence shown here is derived from an EMBL/GenBank/DDBJ whole genome shotgun (WGS) entry which is preliminary data.</text>
</comment>
<evidence type="ECO:0000256" key="5">
    <source>
        <dbReference type="ARBA" id="ARBA00022801"/>
    </source>
</evidence>
<gene>
    <name evidence="9" type="ORF">GH807_16575</name>
</gene>
<dbReference type="RefSeq" id="WP_148605705.1">
    <property type="nucleotide sequence ID" value="NZ_RXYB01000023.1"/>
</dbReference>
<dbReference type="EMBL" id="WJBB01000043">
    <property type="protein sequence ID" value="MBC3798634.1"/>
    <property type="molecule type" value="Genomic_DNA"/>
</dbReference>
<feature type="transmembrane region" description="Helical" evidence="8">
    <location>
        <begin position="108"/>
        <end position="128"/>
    </location>
</feature>
<evidence type="ECO:0000256" key="3">
    <source>
        <dbReference type="ARBA" id="ARBA00022670"/>
    </source>
</evidence>
<keyword evidence="3" id="KW-0645">Protease</keyword>
<keyword evidence="6 8" id="KW-1133">Transmembrane helix</keyword>
<keyword evidence="7 8" id="KW-0472">Membrane</keyword>